<dbReference type="PANTHER" id="PTHR11712">
    <property type="entry name" value="POLYKETIDE SYNTHASE-RELATED"/>
    <property type="match status" value="1"/>
</dbReference>
<dbReference type="InterPro" id="IPR000794">
    <property type="entry name" value="Beta-ketoacyl_synthase"/>
</dbReference>
<dbReference type="CDD" id="cd00834">
    <property type="entry name" value="KAS_I_II"/>
    <property type="match status" value="1"/>
</dbReference>
<keyword evidence="3 4" id="KW-0808">Transferase</keyword>
<dbReference type="EMBL" id="CP000447">
    <property type="protein sequence ID" value="ABI70200.1"/>
    <property type="molecule type" value="Genomic_DNA"/>
</dbReference>
<dbReference type="FunFam" id="3.40.47.10:FF:000018">
    <property type="entry name" value="3-oxoacyl-[acyl-carrier-protein] synthase 2"/>
    <property type="match status" value="1"/>
</dbReference>
<dbReference type="eggNOG" id="COG0304">
    <property type="taxonomic scope" value="Bacteria"/>
</dbReference>
<dbReference type="InterPro" id="IPR014031">
    <property type="entry name" value="Ketoacyl_synth_C"/>
</dbReference>
<dbReference type="InterPro" id="IPR014030">
    <property type="entry name" value="Ketoacyl_synth_N"/>
</dbReference>
<evidence type="ECO:0000259" key="5">
    <source>
        <dbReference type="PROSITE" id="PS52004"/>
    </source>
</evidence>
<dbReference type="InterPro" id="IPR020841">
    <property type="entry name" value="PKS_Beta-ketoAc_synthase_dom"/>
</dbReference>
<dbReference type="STRING" id="318167.Sfri_0337"/>
<dbReference type="OrthoDB" id="9808669at2"/>
<dbReference type="UniPathway" id="UPA00094"/>
<evidence type="ECO:0000256" key="1">
    <source>
        <dbReference type="ARBA" id="ARBA00005194"/>
    </source>
</evidence>
<proteinExistence type="inferred from homology"/>
<dbReference type="NCBIfam" id="NF006587">
    <property type="entry name" value="PRK09116.1"/>
    <property type="match status" value="1"/>
</dbReference>
<organism evidence="6 7">
    <name type="scientific">Shewanella frigidimarina (strain NCIMB 400)</name>
    <dbReference type="NCBI Taxonomy" id="318167"/>
    <lineage>
        <taxon>Bacteria</taxon>
        <taxon>Pseudomonadati</taxon>
        <taxon>Pseudomonadota</taxon>
        <taxon>Gammaproteobacteria</taxon>
        <taxon>Alteromonadales</taxon>
        <taxon>Shewanellaceae</taxon>
        <taxon>Shewanella</taxon>
    </lineage>
</organism>
<feature type="domain" description="Ketosynthase family 3 (KS3)" evidence="5">
    <location>
        <begin position="1"/>
        <end position="406"/>
    </location>
</feature>
<dbReference type="SUPFAM" id="SSF53901">
    <property type="entry name" value="Thiolase-like"/>
    <property type="match status" value="2"/>
</dbReference>
<dbReference type="Pfam" id="PF00109">
    <property type="entry name" value="ketoacyl-synt"/>
    <property type="match status" value="1"/>
</dbReference>
<dbReference type="PANTHER" id="PTHR11712:SF325">
    <property type="entry name" value="3-OXOACYL-(ACYL-CARRIER-PROTEIN) SYNTHASE II FABF"/>
    <property type="match status" value="1"/>
</dbReference>
<dbReference type="PROSITE" id="PS52004">
    <property type="entry name" value="KS3_2"/>
    <property type="match status" value="1"/>
</dbReference>
<evidence type="ECO:0000256" key="3">
    <source>
        <dbReference type="ARBA" id="ARBA00022679"/>
    </source>
</evidence>
<evidence type="ECO:0000256" key="2">
    <source>
        <dbReference type="ARBA" id="ARBA00008467"/>
    </source>
</evidence>
<evidence type="ECO:0000256" key="4">
    <source>
        <dbReference type="RuleBase" id="RU003694"/>
    </source>
</evidence>
<dbReference type="GO" id="GO:0004315">
    <property type="term" value="F:3-oxoacyl-[acyl-carrier-protein] synthase activity"/>
    <property type="evidence" value="ECO:0007669"/>
    <property type="project" value="InterPro"/>
</dbReference>
<dbReference type="KEGG" id="sfr:Sfri_0337"/>
<keyword evidence="7" id="KW-1185">Reference proteome</keyword>
<dbReference type="HOGENOM" id="CLU_000022_69_2_6"/>
<gene>
    <name evidence="6" type="ordered locus">Sfri_0337</name>
</gene>
<comment type="pathway">
    <text evidence="1">Lipid metabolism; fatty acid biosynthesis.</text>
</comment>
<dbReference type="PROSITE" id="PS00606">
    <property type="entry name" value="KS3_1"/>
    <property type="match status" value="1"/>
</dbReference>
<evidence type="ECO:0000313" key="7">
    <source>
        <dbReference type="Proteomes" id="UP000000684"/>
    </source>
</evidence>
<protein>
    <submittedName>
        <fullName evidence="6">Beta-ketoacyl synthase</fullName>
    </submittedName>
</protein>
<dbReference type="Pfam" id="PF02801">
    <property type="entry name" value="Ketoacyl-synt_C"/>
    <property type="match status" value="1"/>
</dbReference>
<dbReference type="SMART" id="SM00825">
    <property type="entry name" value="PKS_KS"/>
    <property type="match status" value="1"/>
</dbReference>
<dbReference type="GO" id="GO:0006633">
    <property type="term" value="P:fatty acid biosynthetic process"/>
    <property type="evidence" value="ECO:0007669"/>
    <property type="project" value="UniProtKB-UniPathway"/>
</dbReference>
<dbReference type="Proteomes" id="UP000000684">
    <property type="component" value="Chromosome"/>
</dbReference>
<reference evidence="6 7" key="1">
    <citation type="submission" date="2006-08" db="EMBL/GenBank/DDBJ databases">
        <title>Complete sequence of Shewanella frigidimarina NCIMB 400.</title>
        <authorList>
            <consortium name="US DOE Joint Genome Institute"/>
            <person name="Copeland A."/>
            <person name="Lucas S."/>
            <person name="Lapidus A."/>
            <person name="Barry K."/>
            <person name="Detter J.C."/>
            <person name="Glavina del Rio T."/>
            <person name="Hammon N."/>
            <person name="Israni S."/>
            <person name="Dalin E."/>
            <person name="Tice H."/>
            <person name="Pitluck S."/>
            <person name="Fredrickson J.K."/>
            <person name="Kolker E."/>
            <person name="McCuel L.A."/>
            <person name="DiChristina T."/>
            <person name="Nealson K.H."/>
            <person name="Newman D."/>
            <person name="Tiedje J.M."/>
            <person name="Zhou J."/>
            <person name="Romine M.F."/>
            <person name="Culley D.E."/>
            <person name="Serres M."/>
            <person name="Chertkov O."/>
            <person name="Brettin T."/>
            <person name="Bruce D."/>
            <person name="Han C."/>
            <person name="Tapia R."/>
            <person name="Gilna P."/>
            <person name="Schmutz J."/>
            <person name="Larimer F."/>
            <person name="Land M."/>
            <person name="Hauser L."/>
            <person name="Kyrpides N."/>
            <person name="Mikhailova N."/>
            <person name="Richardson P."/>
        </authorList>
    </citation>
    <scope>NUCLEOTIDE SEQUENCE [LARGE SCALE GENOMIC DNA]</scope>
    <source>
        <strain evidence="6 7">NCIMB 400</strain>
    </source>
</reference>
<evidence type="ECO:0000313" key="6">
    <source>
        <dbReference type="EMBL" id="ABI70200.1"/>
    </source>
</evidence>
<dbReference type="AlphaFoldDB" id="Q088W5"/>
<dbReference type="GO" id="GO:0005829">
    <property type="term" value="C:cytosol"/>
    <property type="evidence" value="ECO:0007669"/>
    <property type="project" value="TreeGrafter"/>
</dbReference>
<accession>Q088W5</accession>
<dbReference type="RefSeq" id="WP_011635827.1">
    <property type="nucleotide sequence ID" value="NC_008345.1"/>
</dbReference>
<comment type="similarity">
    <text evidence="2 4">Belongs to the thiolase-like superfamily. Beta-ketoacyl-ACP synthases family.</text>
</comment>
<dbReference type="InterPro" id="IPR016039">
    <property type="entry name" value="Thiolase-like"/>
</dbReference>
<dbReference type="Gene3D" id="3.40.47.10">
    <property type="match status" value="2"/>
</dbReference>
<dbReference type="InterPro" id="IPR018201">
    <property type="entry name" value="Ketoacyl_synth_AS"/>
</dbReference>
<name>Q088W5_SHEFN</name>
<dbReference type="GeneID" id="41835705"/>
<sequence length="408" mass="43850">MKRVVVTGMGGISALGQDWQQIKASLLAKHNCVIRMDEWDRYPGLNTRLAAPVTDFTLPAHYSRKKIRSMGRVSMMATRASELALEDAGLLNDPILNSGQAGVAYGSSTGSTDPIMGFGDMLKTGEMSGLTATSYIRMMAHTTAVNIGVFFGLQGRIHTTSSACTSASQGIGYAYEAIKYGMQTIMLAGGGEELCPTEAVVFDTLYATSTKNDTPELTPRPFDKNRDGLVIGEGACTLILEELEHAQARGANIYAELVGFGTNSDGQHVTQPNANTMEVAIRLALKDAQLSAQDIGYISAHGTATDRGDIAETAATHAVFGAETPISSLKSYTGHTLGACGSLEAWSSINMMNEGWFAPTLNLNDVDPECAPLDYIKDDIRHIDTDYIMSNNFAFGGINTSLIFKRWR</sequence>